<keyword evidence="1" id="KW-0472">Membrane</keyword>
<proteinExistence type="predicted"/>
<sequence length="324" mass="35176">MSFDKSPRGYRRIGLMGAGALALVAALIMALTLFPFGKDTYTAELEHTAGLRVGEEVQVAGVGVGEVRKIELDGKRVRIEFTVDKSIELGKETTAEVKVATLLGTHFLLVSPQGGGELAAQNVPLAQTRVPFNLQDVLNETGDLSQKLDVKAITKSLDEISTTMDASREEFVPALRGISDVSQMFAERSDDLATLLKSTSTFSEQLNSNSDDITQLLKQANVLMTELTSRRTSIHNLLVDLRAVGTELTTLMTENREDVGPMLDNLNATITLLTKNHKKLGEIAETLGPTARYFANSTGSGSWLDQYMPEATPDGIRCKLEGKC</sequence>
<dbReference type="RefSeq" id="WP_179501026.1">
    <property type="nucleotide sequence ID" value="NZ_JACCAA010000001.1"/>
</dbReference>
<dbReference type="Proteomes" id="UP000540656">
    <property type="component" value="Unassembled WGS sequence"/>
</dbReference>
<accession>A0A7Y9RYK6</accession>
<dbReference type="InterPro" id="IPR024516">
    <property type="entry name" value="Mce_C"/>
</dbReference>
<feature type="transmembrane region" description="Helical" evidence="1">
    <location>
        <begin position="12"/>
        <end position="36"/>
    </location>
</feature>
<dbReference type="Gene3D" id="1.10.287.950">
    <property type="entry name" value="Methyl-accepting chemotaxis protein"/>
    <property type="match status" value="1"/>
</dbReference>
<protein>
    <submittedName>
        <fullName evidence="4">Phospholipid/cholesterol/gamma-HCH transport system substrate-binding protein</fullName>
    </submittedName>
</protein>
<dbReference type="GO" id="GO:0005576">
    <property type="term" value="C:extracellular region"/>
    <property type="evidence" value="ECO:0007669"/>
    <property type="project" value="TreeGrafter"/>
</dbReference>
<organism evidence="4 5">
    <name type="scientific">Nocardioides daedukensis</name>
    <dbReference type="NCBI Taxonomy" id="634462"/>
    <lineage>
        <taxon>Bacteria</taxon>
        <taxon>Bacillati</taxon>
        <taxon>Actinomycetota</taxon>
        <taxon>Actinomycetes</taxon>
        <taxon>Propionibacteriales</taxon>
        <taxon>Nocardioidaceae</taxon>
        <taxon>Nocardioides</taxon>
    </lineage>
</organism>
<feature type="domain" description="Mammalian cell entry C-terminal" evidence="3">
    <location>
        <begin position="121"/>
        <end position="283"/>
    </location>
</feature>
<feature type="domain" description="Mce/MlaD" evidence="2">
    <location>
        <begin position="38"/>
        <end position="112"/>
    </location>
</feature>
<keyword evidence="5" id="KW-1185">Reference proteome</keyword>
<dbReference type="AlphaFoldDB" id="A0A7Y9RYK6"/>
<evidence type="ECO:0000259" key="2">
    <source>
        <dbReference type="Pfam" id="PF02470"/>
    </source>
</evidence>
<dbReference type="EMBL" id="JACCAA010000001">
    <property type="protein sequence ID" value="NYG57796.1"/>
    <property type="molecule type" value="Genomic_DNA"/>
</dbReference>
<dbReference type="Pfam" id="PF02470">
    <property type="entry name" value="MlaD"/>
    <property type="match status" value="1"/>
</dbReference>
<dbReference type="PANTHER" id="PTHR33371">
    <property type="entry name" value="INTERMEMBRANE PHOSPHOLIPID TRANSPORT SYSTEM BINDING PROTEIN MLAD-RELATED"/>
    <property type="match status" value="1"/>
</dbReference>
<keyword evidence="1" id="KW-1133">Transmembrane helix</keyword>
<evidence type="ECO:0000313" key="4">
    <source>
        <dbReference type="EMBL" id="NYG57796.1"/>
    </source>
</evidence>
<reference evidence="4 5" key="1">
    <citation type="submission" date="2020-07" db="EMBL/GenBank/DDBJ databases">
        <title>Sequencing the genomes of 1000 actinobacteria strains.</title>
        <authorList>
            <person name="Klenk H.-P."/>
        </authorList>
    </citation>
    <scope>NUCLEOTIDE SEQUENCE [LARGE SCALE GENOMIC DNA]</scope>
    <source>
        <strain evidence="4 5">DSM 23819</strain>
    </source>
</reference>
<gene>
    <name evidence="4" type="ORF">BJ980_000719</name>
</gene>
<dbReference type="InterPro" id="IPR003399">
    <property type="entry name" value="Mce/MlaD"/>
</dbReference>
<evidence type="ECO:0000259" key="3">
    <source>
        <dbReference type="Pfam" id="PF11887"/>
    </source>
</evidence>
<name>A0A7Y9RYK6_9ACTN</name>
<dbReference type="NCBIfam" id="TIGR00996">
    <property type="entry name" value="Mtu_fam_mce"/>
    <property type="match status" value="1"/>
</dbReference>
<evidence type="ECO:0000313" key="5">
    <source>
        <dbReference type="Proteomes" id="UP000540656"/>
    </source>
</evidence>
<evidence type="ECO:0000256" key="1">
    <source>
        <dbReference type="SAM" id="Phobius"/>
    </source>
</evidence>
<dbReference type="InterPro" id="IPR005693">
    <property type="entry name" value="Mce"/>
</dbReference>
<dbReference type="PANTHER" id="PTHR33371:SF18">
    <property type="entry name" value="MCE-FAMILY PROTEIN MCE3C"/>
    <property type="match status" value="1"/>
</dbReference>
<dbReference type="InterPro" id="IPR052336">
    <property type="entry name" value="MlaD_Phospholipid_Transporter"/>
</dbReference>
<comment type="caution">
    <text evidence="4">The sequence shown here is derived from an EMBL/GenBank/DDBJ whole genome shotgun (WGS) entry which is preliminary data.</text>
</comment>
<keyword evidence="1" id="KW-0812">Transmembrane</keyword>
<dbReference type="Pfam" id="PF11887">
    <property type="entry name" value="Mce4_CUP1"/>
    <property type="match status" value="1"/>
</dbReference>